<evidence type="ECO:0000313" key="1">
    <source>
        <dbReference type="EMBL" id="AFK17318.2"/>
    </source>
</evidence>
<gene>
    <name evidence="1" type="ORF">CP258_08685</name>
</gene>
<organism evidence="1 2">
    <name type="scientific">Corynebacterium pseudotuberculosis 258</name>
    <dbReference type="NCBI Taxonomy" id="1168865"/>
    <lineage>
        <taxon>Bacteria</taxon>
        <taxon>Bacillati</taxon>
        <taxon>Actinomycetota</taxon>
        <taxon>Actinomycetes</taxon>
        <taxon>Mycobacteriales</taxon>
        <taxon>Corynebacteriaceae</taxon>
        <taxon>Corynebacterium</taxon>
    </lineage>
</organism>
<accession>A0AAU8PYQ4</accession>
<proteinExistence type="predicted"/>
<dbReference type="KEGG" id="coe:CP258_08685"/>
<dbReference type="RefSeq" id="WP_014367536.1">
    <property type="nucleotide sequence ID" value="NC_017945.3"/>
</dbReference>
<dbReference type="AlphaFoldDB" id="A0AAU8PYQ4"/>
<sequence length="138" mass="15718">MYGERAISRENVERLTQLLISDEALRWIREFEAYRSGLANVDEHERPDKRTTIFVDAADLVWAWISEPGETGFRSYAQELIARELEQETAKTADCAELAALWSESQMAVLSQVVDQWEFNNPPFVGMVDGDGGVVRCF</sequence>
<evidence type="ECO:0000313" key="2">
    <source>
        <dbReference type="Proteomes" id="UP000006465"/>
    </source>
</evidence>
<protein>
    <submittedName>
        <fullName evidence="1">Uncharacterized protein</fullName>
    </submittedName>
</protein>
<name>A0AAU8PYQ4_CORPS</name>
<dbReference type="Proteomes" id="UP000006465">
    <property type="component" value="Chromosome"/>
</dbReference>
<dbReference type="EMBL" id="CP003540">
    <property type="protein sequence ID" value="AFK17318.2"/>
    <property type="molecule type" value="Genomic_DNA"/>
</dbReference>
<reference evidence="1 2" key="1">
    <citation type="journal article" date="2013" name="J. Biotechnol.">
        <title>Genome sequence of Corynebacterium pseudotuberculosis biovar equi strain 258 and prediction of antigenic targets to improve biotechnological vaccine production.</title>
        <authorList>
            <person name="Soares S.C."/>
            <person name="Trost E."/>
            <person name="Ramos R.T."/>
            <person name="Carneiro A.R."/>
            <person name="Santos A.R."/>
            <person name="Pinto A.C."/>
            <person name="Barbosa E."/>
            <person name="Aburjaile F."/>
            <person name="Ali A."/>
            <person name="Diniz C.A."/>
            <person name="Hassan S.S."/>
            <person name="Fiaux K."/>
            <person name="Guimaraes L.C."/>
            <person name="Bakhtiar S.M."/>
            <person name="Pereira U."/>
            <person name="Almeida S.S."/>
            <person name="Abreu V.A."/>
            <person name="Rocha F.S."/>
            <person name="Dorella F.A."/>
            <person name="Miyoshi A."/>
            <person name="Silva A."/>
            <person name="Azevedo V."/>
            <person name="Tauch A."/>
        </authorList>
    </citation>
    <scope>NUCLEOTIDE SEQUENCE [LARGE SCALE GENOMIC DNA]</scope>
    <source>
        <strain evidence="1 2">258</strain>
    </source>
</reference>